<comment type="caution">
    <text evidence="1">The sequence shown here is derived from an EMBL/GenBank/DDBJ whole genome shotgun (WGS) entry which is preliminary data.</text>
</comment>
<dbReference type="RefSeq" id="WP_345390761.1">
    <property type="nucleotide sequence ID" value="NZ_BAABLA010000005.1"/>
</dbReference>
<evidence type="ECO:0008006" key="3">
    <source>
        <dbReference type="Google" id="ProtNLM"/>
    </source>
</evidence>
<dbReference type="InterPro" id="IPR040701">
    <property type="entry name" value="Bact_RF_family2"/>
</dbReference>
<evidence type="ECO:0000313" key="1">
    <source>
        <dbReference type="EMBL" id="MFC6868723.1"/>
    </source>
</evidence>
<proteinExistence type="predicted"/>
<dbReference type="EMBL" id="JBHSXX010000001">
    <property type="protein sequence ID" value="MFC6868723.1"/>
    <property type="molecule type" value="Genomic_DNA"/>
</dbReference>
<protein>
    <recommendedName>
        <fullName evidence="3">Peptide chain release factor 1 (ERF1)</fullName>
    </recommendedName>
</protein>
<organism evidence="1 2">
    <name type="scientific">Haloechinothrix salitolerans</name>
    <dbReference type="NCBI Taxonomy" id="926830"/>
    <lineage>
        <taxon>Bacteria</taxon>
        <taxon>Bacillati</taxon>
        <taxon>Actinomycetota</taxon>
        <taxon>Actinomycetes</taxon>
        <taxon>Pseudonocardiales</taxon>
        <taxon>Pseudonocardiaceae</taxon>
        <taxon>Haloechinothrix</taxon>
    </lineage>
</organism>
<keyword evidence="2" id="KW-1185">Reference proteome</keyword>
<accession>A0ABW2C0Q8</accession>
<name>A0ABW2C0Q8_9PSEU</name>
<reference evidence="2" key="1">
    <citation type="journal article" date="2019" name="Int. J. Syst. Evol. Microbiol.">
        <title>The Global Catalogue of Microorganisms (GCM) 10K type strain sequencing project: providing services to taxonomists for standard genome sequencing and annotation.</title>
        <authorList>
            <consortium name="The Broad Institute Genomics Platform"/>
            <consortium name="The Broad Institute Genome Sequencing Center for Infectious Disease"/>
            <person name="Wu L."/>
            <person name="Ma J."/>
        </authorList>
    </citation>
    <scope>NUCLEOTIDE SEQUENCE [LARGE SCALE GENOMIC DNA]</scope>
    <source>
        <strain evidence="2">KCTC 32255</strain>
    </source>
</reference>
<sequence length="384" mass="40778">MDIAVDSDLRELVARARRTRGTPFASVYYETTHTTEDATKVLELTWRELADDLRAQGADADTVAALEDAVWSAPYPAGRSGRALIASGGTVLVNRSLGEPPARPVARWSTLPYLVPLVAHALPTVPHVVATVDKVGAEVTGVDNTGAVAYHHPVLGAEHPVHEAGTNAGLPRRHDREHVQETVRQNIHLVADDVTKVADAVGAELIVLSGEVKGRRWLRDALPDRLRDGVVDVGDGGRTQAPYGDALSEEVSGLVAERERQRIAARADQFRAELAHGADGLAVQGLSSVCATLREANAEALLIGGDDDQHVHTGADPIELATDPEVLDELGISVVDRDRADEALPLAAIAVGADLVVVGDELALEDGFGVLRRYRGGTHADRGP</sequence>
<dbReference type="Pfam" id="PF18844">
    <property type="entry name" value="baeRF_family2"/>
    <property type="match status" value="1"/>
</dbReference>
<dbReference type="Proteomes" id="UP001596337">
    <property type="component" value="Unassembled WGS sequence"/>
</dbReference>
<gene>
    <name evidence="1" type="ORF">ACFQGD_16400</name>
</gene>
<evidence type="ECO:0000313" key="2">
    <source>
        <dbReference type="Proteomes" id="UP001596337"/>
    </source>
</evidence>